<gene>
    <name evidence="1" type="ORF">GOAMR_07_00160</name>
</gene>
<evidence type="ECO:0000313" key="1">
    <source>
        <dbReference type="EMBL" id="GAB03928.1"/>
    </source>
</evidence>
<organism evidence="1 2">
    <name type="scientific">Gordonia amarae NBRC 15530</name>
    <dbReference type="NCBI Taxonomy" id="1075090"/>
    <lineage>
        <taxon>Bacteria</taxon>
        <taxon>Bacillati</taxon>
        <taxon>Actinomycetota</taxon>
        <taxon>Actinomycetes</taxon>
        <taxon>Mycobacteriales</taxon>
        <taxon>Gordoniaceae</taxon>
        <taxon>Gordonia</taxon>
    </lineage>
</organism>
<keyword evidence="2" id="KW-1185">Reference proteome</keyword>
<dbReference type="STRING" id="1075090.GOAMR_07_00160"/>
<dbReference type="eggNOG" id="COG3564">
    <property type="taxonomic scope" value="Bacteria"/>
</dbReference>
<comment type="caution">
    <text evidence="1">The sequence shown here is derived from an EMBL/GenBank/DDBJ whole genome shotgun (WGS) entry which is preliminary data.</text>
</comment>
<sequence length="145" mass="15600">MPEQNVPEQDVPDRVTATDSAVQLLTKLSELHGGLMIHQSGGCCDGSAPMCYPVGEYRVGQRDVLVGEIGLPEPIPAVRVWINGDQFELWKHTQLILDVVPGRGAGFSLEAPEGVRFLSRSRAFSEEENTALAASPPRVGADFSG</sequence>
<protein>
    <recommendedName>
        <fullName evidence="3">DUF779 domain-containing protein</fullName>
    </recommendedName>
</protein>
<name>G7GK03_9ACTN</name>
<dbReference type="Proteomes" id="UP000006023">
    <property type="component" value="Unassembled WGS sequence"/>
</dbReference>
<dbReference type="Pfam" id="PF05610">
    <property type="entry name" value="DUF779"/>
    <property type="match status" value="1"/>
</dbReference>
<evidence type="ECO:0008006" key="3">
    <source>
        <dbReference type="Google" id="ProtNLM"/>
    </source>
</evidence>
<dbReference type="InterPro" id="IPR008497">
    <property type="entry name" value="DUF779"/>
</dbReference>
<evidence type="ECO:0000313" key="2">
    <source>
        <dbReference type="Proteomes" id="UP000006023"/>
    </source>
</evidence>
<proteinExistence type="predicted"/>
<dbReference type="PIRSF" id="PIRSF009151">
    <property type="entry name" value="DUF779"/>
    <property type="match status" value="1"/>
</dbReference>
<dbReference type="AlphaFoldDB" id="G7GK03"/>
<reference evidence="1 2" key="1">
    <citation type="submission" date="2011-11" db="EMBL/GenBank/DDBJ databases">
        <title>Whole genome shotgun sequence of Gordonia amarae NBRC 15530.</title>
        <authorList>
            <person name="Takarada H."/>
            <person name="Hosoyama A."/>
            <person name="Tsuchikane K."/>
            <person name="Katsumata H."/>
            <person name="Yamazaki S."/>
            <person name="Fujita N."/>
        </authorList>
    </citation>
    <scope>NUCLEOTIDE SEQUENCE [LARGE SCALE GENOMIC DNA]</scope>
    <source>
        <strain evidence="1 2">NBRC 15530</strain>
    </source>
</reference>
<dbReference type="RefSeq" id="WP_005182325.1">
    <property type="nucleotide sequence ID" value="NZ_BAED01000007.1"/>
</dbReference>
<accession>G7GK03</accession>
<dbReference type="EMBL" id="BAED01000007">
    <property type="protein sequence ID" value="GAB03928.1"/>
    <property type="molecule type" value="Genomic_DNA"/>
</dbReference>